<evidence type="ECO:0008006" key="3">
    <source>
        <dbReference type="Google" id="ProtNLM"/>
    </source>
</evidence>
<dbReference type="OrthoDB" id="6691640at2"/>
<name>A0A1Z9YXQ7_9GAMM</name>
<gene>
    <name evidence="1" type="ORF">CAP51_09950</name>
</gene>
<proteinExistence type="predicted"/>
<keyword evidence="2" id="KW-1185">Reference proteome</keyword>
<evidence type="ECO:0000313" key="2">
    <source>
        <dbReference type="Proteomes" id="UP000196536"/>
    </source>
</evidence>
<reference evidence="1 2" key="1">
    <citation type="submission" date="2017-05" db="EMBL/GenBank/DDBJ databases">
        <title>Acinetobacter populi ANC 5415 (= PBJ7), whole genome shotgun sequencing project.</title>
        <authorList>
            <person name="Nemec A."/>
            <person name="Radolfova-Krizova L."/>
        </authorList>
    </citation>
    <scope>NUCLEOTIDE SEQUENCE [LARGE SCALE GENOMIC DNA]</scope>
    <source>
        <strain evidence="1 2">PBJ7</strain>
    </source>
</reference>
<dbReference type="Pfam" id="PF13262">
    <property type="entry name" value="DUF4054"/>
    <property type="match status" value="1"/>
</dbReference>
<dbReference type="RefSeq" id="WP_087620611.1">
    <property type="nucleotide sequence ID" value="NZ_NEXX01000003.1"/>
</dbReference>
<dbReference type="AlphaFoldDB" id="A0A1Z9YXQ7"/>
<dbReference type="Proteomes" id="UP000196536">
    <property type="component" value="Unassembled WGS sequence"/>
</dbReference>
<organism evidence="1 2">
    <name type="scientific">Acinetobacter populi</name>
    <dbReference type="NCBI Taxonomy" id="1582270"/>
    <lineage>
        <taxon>Bacteria</taxon>
        <taxon>Pseudomonadati</taxon>
        <taxon>Pseudomonadota</taxon>
        <taxon>Gammaproteobacteria</taxon>
        <taxon>Moraxellales</taxon>
        <taxon>Moraxellaceae</taxon>
        <taxon>Acinetobacter</taxon>
    </lineage>
</organism>
<accession>A0A1Z9YXQ7</accession>
<sequence length="127" mass="13874">MDIQAFRQKFAVDMALANLPDTTIQDALEEANDVVSQIEFGNLKERAVGLYAAHILKVEINSKNGTAYSNAVSLQLAGQGVSYSRSGKETFYDQSIYGQRYLALKNSIPIDDQGTNPNRLGIGAFVI</sequence>
<dbReference type="InterPro" id="IPR025127">
    <property type="entry name" value="DUF4054"/>
</dbReference>
<dbReference type="EMBL" id="NEXX01000003">
    <property type="protein sequence ID" value="OUY07009.1"/>
    <property type="molecule type" value="Genomic_DNA"/>
</dbReference>
<evidence type="ECO:0000313" key="1">
    <source>
        <dbReference type="EMBL" id="OUY07009.1"/>
    </source>
</evidence>
<comment type="caution">
    <text evidence="1">The sequence shown here is derived from an EMBL/GenBank/DDBJ whole genome shotgun (WGS) entry which is preliminary data.</text>
</comment>
<protein>
    <recommendedName>
        <fullName evidence="3">DUF4054 domain-containing protein</fullName>
    </recommendedName>
</protein>